<keyword evidence="3" id="KW-1185">Reference proteome</keyword>
<gene>
    <name evidence="2" type="ORF">TrLO_g5584</name>
</gene>
<proteinExistence type="predicted"/>
<accession>A0A9W7ACP5</accession>
<comment type="caution">
    <text evidence="2">The sequence shown here is derived from an EMBL/GenBank/DDBJ whole genome shotgun (WGS) entry which is preliminary data.</text>
</comment>
<dbReference type="Gene3D" id="3.30.530.20">
    <property type="match status" value="1"/>
</dbReference>
<evidence type="ECO:0000313" key="3">
    <source>
        <dbReference type="Proteomes" id="UP001165122"/>
    </source>
</evidence>
<dbReference type="InterPro" id="IPR023393">
    <property type="entry name" value="START-like_dom_sf"/>
</dbReference>
<feature type="region of interest" description="Disordered" evidence="1">
    <location>
        <begin position="560"/>
        <end position="591"/>
    </location>
</feature>
<dbReference type="EMBL" id="BRXW01000608">
    <property type="protein sequence ID" value="GMH69584.1"/>
    <property type="molecule type" value="Genomic_DNA"/>
</dbReference>
<evidence type="ECO:0000256" key="1">
    <source>
        <dbReference type="SAM" id="MobiDB-lite"/>
    </source>
</evidence>
<evidence type="ECO:0000313" key="2">
    <source>
        <dbReference type="EMBL" id="GMH69584.1"/>
    </source>
</evidence>
<protein>
    <submittedName>
        <fullName evidence="2">Uncharacterized protein</fullName>
    </submittedName>
</protein>
<feature type="compositionally biased region" description="Basic and acidic residues" evidence="1">
    <location>
        <begin position="575"/>
        <end position="591"/>
    </location>
</feature>
<dbReference type="SUPFAM" id="SSF55961">
    <property type="entry name" value="Bet v1-like"/>
    <property type="match status" value="1"/>
</dbReference>
<reference evidence="3" key="1">
    <citation type="journal article" date="2023" name="Commun. Biol.">
        <title>Genome analysis of Parmales, the sister group of diatoms, reveals the evolutionary specialization of diatoms from phago-mixotrophs to photoautotrophs.</title>
        <authorList>
            <person name="Ban H."/>
            <person name="Sato S."/>
            <person name="Yoshikawa S."/>
            <person name="Yamada K."/>
            <person name="Nakamura Y."/>
            <person name="Ichinomiya M."/>
            <person name="Sato N."/>
            <person name="Blanc-Mathieu R."/>
            <person name="Endo H."/>
            <person name="Kuwata A."/>
            <person name="Ogata H."/>
        </authorList>
    </citation>
    <scope>NUCLEOTIDE SEQUENCE [LARGE SCALE GENOMIC DNA]</scope>
    <source>
        <strain evidence="3">NIES 3700</strain>
    </source>
</reference>
<sequence>MQTLHETPELAPSADFLQSLSKDELISKFGDFEARLQTSEQENEAYIVERQQFQKVIAEINNDSSLQTRRLLDASSTTNTQPLDRENPAVTQLDNNVLREYTTINNCSFSVKIHERPSSFLSSLLKNYISKVEKRDGDEITRIGVTSVKDEELGSALPNPHPTWTKKLRLVLNTGTILLQPLPFEQTSFTFTAQGLVIYEFVRQLDIGSPMSPSRGVGVIAAMKAGLQRTPIMANPAMLGRTFSNRTRAKTKCDISAGTRKVALGVKADDLFCKIGGLFYARFEKEAVIDARMTEDFINNIPHAPPLMVDEQNLIARSIKLVEEISSNARAKRIAGTANETVEKFLHKPEGGGAVVGMTVAKMDVSATRLFAYLWLLDTYANKAKNKDRKIRVVWTNLDGKRSQQYTRSLSLPGFQDRIFEIWQTWERTEDGEGRPTFIFAISTIDEYKGTHHRDSGTENMTKATTKGVYVIKGLSENTCSWTRAQSFDLNISIPANMLDFLAKGELSYANAVQEKFMRNGKVVDMERANFLVEVMIKRRGTPLMDDQLPVFRSVSYSRMRDRRGHGGTRGLRVPQDEQRGDEELLRERWG</sequence>
<organism evidence="2 3">
    <name type="scientific">Triparma laevis f. longispina</name>
    <dbReference type="NCBI Taxonomy" id="1714387"/>
    <lineage>
        <taxon>Eukaryota</taxon>
        <taxon>Sar</taxon>
        <taxon>Stramenopiles</taxon>
        <taxon>Ochrophyta</taxon>
        <taxon>Bolidophyceae</taxon>
        <taxon>Parmales</taxon>
        <taxon>Triparmaceae</taxon>
        <taxon>Triparma</taxon>
    </lineage>
</organism>
<dbReference type="OrthoDB" id="10377638at2759"/>
<dbReference type="AlphaFoldDB" id="A0A9W7ACP5"/>
<name>A0A9W7ACP5_9STRA</name>
<dbReference type="Proteomes" id="UP001165122">
    <property type="component" value="Unassembled WGS sequence"/>
</dbReference>